<dbReference type="RefSeq" id="WP_045776018.1">
    <property type="nucleotide sequence ID" value="NZ_LAJY01000292.1"/>
</dbReference>
<protein>
    <submittedName>
        <fullName evidence="2">Uncharacterized protein</fullName>
    </submittedName>
</protein>
<feature type="transmembrane region" description="Helical" evidence="1">
    <location>
        <begin position="12"/>
        <end position="34"/>
    </location>
</feature>
<organism evidence="2 3">
    <name type="scientific">Elstera litoralis</name>
    <dbReference type="NCBI Taxonomy" id="552518"/>
    <lineage>
        <taxon>Bacteria</taxon>
        <taxon>Pseudomonadati</taxon>
        <taxon>Pseudomonadota</taxon>
        <taxon>Alphaproteobacteria</taxon>
        <taxon>Rhodospirillales</taxon>
        <taxon>Rhodospirillaceae</taxon>
        <taxon>Elstera</taxon>
    </lineage>
</organism>
<evidence type="ECO:0000313" key="2">
    <source>
        <dbReference type="EMBL" id="KJV09389.1"/>
    </source>
</evidence>
<dbReference type="EMBL" id="LAJY01000292">
    <property type="protein sequence ID" value="KJV09389.1"/>
    <property type="molecule type" value="Genomic_DNA"/>
</dbReference>
<accession>A0A0F3IUW4</accession>
<keyword evidence="1" id="KW-1133">Transmembrane helix</keyword>
<keyword evidence="1" id="KW-0812">Transmembrane</keyword>
<dbReference type="AlphaFoldDB" id="A0A0F3IUW4"/>
<keyword evidence="3" id="KW-1185">Reference proteome</keyword>
<dbReference type="Proteomes" id="UP000033774">
    <property type="component" value="Unassembled WGS sequence"/>
</dbReference>
<keyword evidence="1" id="KW-0472">Membrane</keyword>
<evidence type="ECO:0000256" key="1">
    <source>
        <dbReference type="SAM" id="Phobius"/>
    </source>
</evidence>
<gene>
    <name evidence="2" type="ORF">VZ95_11835</name>
</gene>
<reference evidence="2 3" key="1">
    <citation type="submission" date="2015-03" db="EMBL/GenBank/DDBJ databases">
        <title>Draft genome sequence of Elstera litoralis.</title>
        <authorList>
            <person name="Rahalkar M.C."/>
            <person name="Dhakephalkar P.K."/>
            <person name="Pore S.D."/>
            <person name="Arora P."/>
            <person name="Kapse N.G."/>
            <person name="Pandit P.S."/>
        </authorList>
    </citation>
    <scope>NUCLEOTIDE SEQUENCE [LARGE SCALE GENOMIC DNA]</scope>
    <source>
        <strain evidence="2 3">Dia-1</strain>
    </source>
</reference>
<proteinExistence type="predicted"/>
<name>A0A0F3IUW4_9PROT</name>
<sequence length="168" mass="18023">MIRLIENLPLIWKLCVTFILIAFATIAVAVLGILRVGAIPTVVDDLLVATTEVHTADVVMVDVLVIAQHLEHLASMGPAERPAIAAQLGKDLEKAGQSLAALRDAIAKPEASAPLKAIEAAFAEIKANVQALTATNDAARIVTVRKLVQSLPEQVNLIQQPNFTKIWR</sequence>
<evidence type="ECO:0000313" key="3">
    <source>
        <dbReference type="Proteomes" id="UP000033774"/>
    </source>
</evidence>
<comment type="caution">
    <text evidence="2">The sequence shown here is derived from an EMBL/GenBank/DDBJ whole genome shotgun (WGS) entry which is preliminary data.</text>
</comment>